<sequence length="131" mass="14403">MVGQAGAMRVEVSNGYLAGDVGIAKGKPRQLRYDGRIPGHDVVGYRMRHHRGADRFGHRRQLKDGVGVHLVVRTTTFAHVSDTEPFGIQRLSAMDYRHCHSGYAGILHQLADQAVDLCHGIVDAASGDLYR</sequence>
<dbReference type="Proteomes" id="UP000038802">
    <property type="component" value="Unassembled WGS sequence"/>
</dbReference>
<dbReference type="EMBL" id="CGCX01001358">
    <property type="protein sequence ID" value="CFR93358.1"/>
    <property type="molecule type" value="Genomic_DNA"/>
</dbReference>
<evidence type="ECO:0000313" key="10">
    <source>
        <dbReference type="Proteomes" id="UP000046680"/>
    </source>
</evidence>
<evidence type="ECO:0000313" key="6">
    <source>
        <dbReference type="EMBL" id="COX29724.1"/>
    </source>
</evidence>
<dbReference type="Proteomes" id="UP000046680">
    <property type="component" value="Unassembled WGS sequence"/>
</dbReference>
<dbReference type="EMBL" id="CNGE01001141">
    <property type="protein sequence ID" value="CKT76950.1"/>
    <property type="molecule type" value="Genomic_DNA"/>
</dbReference>
<protein>
    <submittedName>
        <fullName evidence="6">Uncharacterized protein</fullName>
    </submittedName>
</protein>
<organism evidence="6 7">
    <name type="scientific">Mycobacterium tuberculosis</name>
    <dbReference type="NCBI Taxonomy" id="1773"/>
    <lineage>
        <taxon>Bacteria</taxon>
        <taxon>Bacillati</taxon>
        <taxon>Actinomycetota</taxon>
        <taxon>Actinomycetes</taxon>
        <taxon>Mycobacteriales</taxon>
        <taxon>Mycobacteriaceae</taxon>
        <taxon>Mycobacterium</taxon>
        <taxon>Mycobacterium tuberculosis complex</taxon>
    </lineage>
</organism>
<evidence type="ECO:0000313" key="4">
    <source>
        <dbReference type="EMBL" id="CNV40141.1"/>
    </source>
</evidence>
<evidence type="ECO:0000313" key="8">
    <source>
        <dbReference type="Proteomes" id="UP000039217"/>
    </source>
</evidence>
<name>A0A0T9EA80_MYCTX</name>
<proteinExistence type="predicted"/>
<reference evidence="6" key="1">
    <citation type="submission" date="2015-03" db="EMBL/GenBank/DDBJ databases">
        <authorList>
            <person name="Murphy D."/>
        </authorList>
    </citation>
    <scope>NUCLEOTIDE SEQUENCE [LARGE SCALE GENOMIC DNA]</scope>
    <source>
        <strain evidence="6">K00500041</strain>
    </source>
</reference>
<evidence type="ECO:0000313" key="5">
    <source>
        <dbReference type="EMBL" id="COV54165.1"/>
    </source>
</evidence>
<dbReference type="Proteomes" id="UP000044938">
    <property type="component" value="Unassembled WGS sequence"/>
</dbReference>
<evidence type="ECO:0000313" key="11">
    <source>
        <dbReference type="Proteomes" id="UP000048948"/>
    </source>
</evidence>
<accession>A0A0T9EA80</accession>
<evidence type="ECO:0000313" key="1">
    <source>
        <dbReference type="EMBL" id="CFR93358.1"/>
    </source>
</evidence>
<dbReference type="Proteomes" id="UP000049023">
    <property type="component" value="Unassembled WGS sequence"/>
</dbReference>
<dbReference type="EMBL" id="CNFU01000404">
    <property type="protein sequence ID" value="CKR76468.1"/>
    <property type="molecule type" value="Genomic_DNA"/>
</dbReference>
<dbReference type="Proteomes" id="UP000048948">
    <property type="component" value="Unassembled WGS sequence"/>
</dbReference>
<dbReference type="EMBL" id="CQQC01000771">
    <property type="protein sequence ID" value="CNV40141.1"/>
    <property type="molecule type" value="Genomic_DNA"/>
</dbReference>
<evidence type="ECO:0000313" key="9">
    <source>
        <dbReference type="Proteomes" id="UP000044938"/>
    </source>
</evidence>
<evidence type="ECO:0000313" key="7">
    <source>
        <dbReference type="Proteomes" id="UP000038802"/>
    </source>
</evidence>
<evidence type="ECO:0000313" key="3">
    <source>
        <dbReference type="EMBL" id="CKT76950.1"/>
    </source>
</evidence>
<dbReference type="AlphaFoldDB" id="A0A0T9EA80"/>
<gene>
    <name evidence="1" type="ORF">ERS007657_03066</name>
    <name evidence="4" type="ORF">ERS007661_02275</name>
    <name evidence="6" type="ORF">ERS007703_05038</name>
    <name evidence="5" type="ORF">ERS007720_00436</name>
    <name evidence="3" type="ORF">ERS027646_04117</name>
    <name evidence="2" type="ORF">ERS027661_02061</name>
</gene>
<evidence type="ECO:0000313" key="12">
    <source>
        <dbReference type="Proteomes" id="UP000049023"/>
    </source>
</evidence>
<dbReference type="EMBL" id="CSAE01001098">
    <property type="protein sequence ID" value="COX29724.1"/>
    <property type="molecule type" value="Genomic_DNA"/>
</dbReference>
<reference evidence="7 8" key="2">
    <citation type="submission" date="2015-03" db="EMBL/GenBank/DDBJ databases">
        <authorList>
            <consortium name="Pathogen Informatics"/>
        </authorList>
    </citation>
    <scope>NUCLEOTIDE SEQUENCE [LARGE SCALE GENOMIC DNA]</scope>
    <source>
        <strain evidence="3 11">Bir 172</strain>
        <strain evidence="2 12">Bir 187</strain>
        <strain evidence="1 10">C09601061</strain>
        <strain evidence="4 8">D00501624</strain>
        <strain evidence="7">K00500041</strain>
        <strain evidence="5 9">M09401471</strain>
    </source>
</reference>
<dbReference type="EMBL" id="CSAJ01000031">
    <property type="protein sequence ID" value="COV54165.1"/>
    <property type="molecule type" value="Genomic_DNA"/>
</dbReference>
<dbReference type="Proteomes" id="UP000039217">
    <property type="component" value="Unassembled WGS sequence"/>
</dbReference>
<evidence type="ECO:0000313" key="2">
    <source>
        <dbReference type="EMBL" id="CKR76468.1"/>
    </source>
</evidence>